<feature type="domain" description="Cation-transporting P-type ATPase C-terminal" evidence="7">
    <location>
        <begin position="489"/>
        <end position="698"/>
    </location>
</feature>
<dbReference type="GO" id="GO:1902600">
    <property type="term" value="P:proton transmembrane transport"/>
    <property type="evidence" value="ECO:0007669"/>
    <property type="project" value="TreeGrafter"/>
</dbReference>
<dbReference type="Proteomes" id="UP000783686">
    <property type="component" value="Unassembled WGS sequence"/>
</dbReference>
<dbReference type="PRINTS" id="PR00121">
    <property type="entry name" value="NAKATPASE"/>
</dbReference>
<gene>
    <name evidence="8" type="ORF">BOKJ2_LOCUS4112</name>
</gene>
<evidence type="ECO:0000256" key="5">
    <source>
        <dbReference type="ARBA" id="ARBA00023136"/>
    </source>
</evidence>
<dbReference type="InterPro" id="IPR036412">
    <property type="entry name" value="HAD-like_sf"/>
</dbReference>
<dbReference type="AlphaFoldDB" id="A0A811K890"/>
<evidence type="ECO:0000313" key="9">
    <source>
        <dbReference type="Proteomes" id="UP000614601"/>
    </source>
</evidence>
<protein>
    <recommendedName>
        <fullName evidence="7">Cation-transporting P-type ATPase C-terminal domain-containing protein</fullName>
    </recommendedName>
</protein>
<dbReference type="PRINTS" id="PR00119">
    <property type="entry name" value="CATATPASE"/>
</dbReference>
<dbReference type="SUPFAM" id="SSF56784">
    <property type="entry name" value="HAD-like"/>
    <property type="match status" value="1"/>
</dbReference>
<dbReference type="PANTHER" id="PTHR43294:SF21">
    <property type="entry name" value="CATION TRANSPORTING ATPASE"/>
    <property type="match status" value="1"/>
</dbReference>
<feature type="transmembrane region" description="Helical" evidence="6">
    <location>
        <begin position="676"/>
        <end position="694"/>
    </location>
</feature>
<comment type="subcellular location">
    <subcellularLocation>
        <location evidence="1">Cell membrane</location>
        <topology evidence="1">Multi-pass membrane protein</topology>
    </subcellularLocation>
</comment>
<organism evidence="8 9">
    <name type="scientific">Bursaphelenchus okinawaensis</name>
    <dbReference type="NCBI Taxonomy" id="465554"/>
    <lineage>
        <taxon>Eukaryota</taxon>
        <taxon>Metazoa</taxon>
        <taxon>Ecdysozoa</taxon>
        <taxon>Nematoda</taxon>
        <taxon>Chromadorea</taxon>
        <taxon>Rhabditida</taxon>
        <taxon>Tylenchina</taxon>
        <taxon>Tylenchomorpha</taxon>
        <taxon>Aphelenchoidea</taxon>
        <taxon>Aphelenchoididae</taxon>
        <taxon>Bursaphelenchus</taxon>
    </lineage>
</organism>
<proteinExistence type="predicted"/>
<keyword evidence="3 6" id="KW-0812">Transmembrane</keyword>
<dbReference type="EMBL" id="CAJFCW020000002">
    <property type="protein sequence ID" value="CAG9095406.1"/>
    <property type="molecule type" value="Genomic_DNA"/>
</dbReference>
<dbReference type="Pfam" id="PF00689">
    <property type="entry name" value="Cation_ATPase_C"/>
    <property type="match status" value="1"/>
</dbReference>
<evidence type="ECO:0000313" key="8">
    <source>
        <dbReference type="EMBL" id="CAD5212257.1"/>
    </source>
</evidence>
<dbReference type="SUPFAM" id="SSF81660">
    <property type="entry name" value="Metal cation-transporting ATPase, ATP-binding domain N"/>
    <property type="match status" value="1"/>
</dbReference>
<dbReference type="Gene3D" id="3.40.50.1000">
    <property type="entry name" value="HAD superfamily/HAD-like"/>
    <property type="match status" value="1"/>
</dbReference>
<evidence type="ECO:0000256" key="6">
    <source>
        <dbReference type="SAM" id="Phobius"/>
    </source>
</evidence>
<evidence type="ECO:0000256" key="3">
    <source>
        <dbReference type="ARBA" id="ARBA00022692"/>
    </source>
</evidence>
<comment type="caution">
    <text evidence="8">The sequence shown here is derived from an EMBL/GenBank/DDBJ whole genome shotgun (WGS) entry which is preliminary data.</text>
</comment>
<dbReference type="NCBIfam" id="TIGR01494">
    <property type="entry name" value="ATPase_P-type"/>
    <property type="match status" value="1"/>
</dbReference>
<keyword evidence="5 6" id="KW-0472">Membrane</keyword>
<dbReference type="GO" id="GO:0030007">
    <property type="term" value="P:intracellular potassium ion homeostasis"/>
    <property type="evidence" value="ECO:0007669"/>
    <property type="project" value="TreeGrafter"/>
</dbReference>
<dbReference type="EMBL" id="CAJFDH010000002">
    <property type="protein sequence ID" value="CAD5212257.1"/>
    <property type="molecule type" value="Genomic_DNA"/>
</dbReference>
<dbReference type="InterPro" id="IPR001757">
    <property type="entry name" value="P_typ_ATPase"/>
</dbReference>
<dbReference type="InterPro" id="IPR023299">
    <property type="entry name" value="ATPase_P-typ_cyto_dom_N"/>
</dbReference>
<feature type="transmembrane region" description="Helical" evidence="6">
    <location>
        <begin position="540"/>
        <end position="563"/>
    </location>
</feature>
<sequence>MGMYLKRVDVADTLGLTSVLLTDKSGVLTSNQMKVMDLWFEEELLDTKDLKTSSDTKILLKNYCLKRILEVISVCDRAQVRSPKKTRKVKKEDEGNLTPKWSTVSKPVCVSLHHTSLRQKGVAGKATDVALVKFVEQIIPTNDLRESFDIVHELPFSAQRRFQLVIAREKKIYDSDDESDTSSDSGNQMARFVLMVKGAPEELIRNCSTVRTKGGTQKLDSEKISEFEKTYSRLATAGKSCIAFAEMEFSDLWDANFIDRHDGTPLYPETGWSFLGMAAIFDKPLPEVRTAVHRAKEAGIKLFMVTGDHPTTAEAVARQVGFYDEVEVAKGSVANSSSSSSSDCSSSISGKAVEIMHGDALNDLNDVEWKRLLSEKHVIFARTTPTQKLLIIEQCHRLGEVVTMTGDGLMDARGLKKSDTGIAIDGAGSVFAKEAADVVTTTAELSTIMNAISEGRLLFDNLRKTIAYTLSHLQPELLPVLFSFVLGLPLGLTSVQVLTVDLLTELPPSIALIFEPAERDNMKRLPRKKSSHLVTGPMLWYSYVIAGNLIGLGCTLAYFTVFWHHGFSISDALFTVDQQWLPESQNITASFSGKVFDGPLQVMVHQEACAAWQITLVMSQILHLWQCSTRRISIFRHGIRNWILVLAVTFEMSFLIGLICIPWLQRLVEVRPPPLIIWVYPLGVGICLLLFNEVKKYLIRQNKHKKLVKLVKW</sequence>
<dbReference type="InterPro" id="IPR023298">
    <property type="entry name" value="ATPase_P-typ_TM_dom_sf"/>
</dbReference>
<dbReference type="Gene3D" id="3.40.1110.10">
    <property type="entry name" value="Calcium-transporting ATPase, cytoplasmic domain N"/>
    <property type="match status" value="1"/>
</dbReference>
<evidence type="ECO:0000256" key="4">
    <source>
        <dbReference type="ARBA" id="ARBA00022989"/>
    </source>
</evidence>
<keyword evidence="2" id="KW-1003">Cell membrane</keyword>
<dbReference type="GO" id="GO:0036376">
    <property type="term" value="P:sodium ion export across plasma membrane"/>
    <property type="evidence" value="ECO:0007669"/>
    <property type="project" value="TreeGrafter"/>
</dbReference>
<evidence type="ECO:0000256" key="2">
    <source>
        <dbReference type="ARBA" id="ARBA00022475"/>
    </source>
</evidence>
<dbReference type="GO" id="GO:0005524">
    <property type="term" value="F:ATP binding"/>
    <property type="evidence" value="ECO:0007669"/>
    <property type="project" value="InterPro"/>
</dbReference>
<dbReference type="InterPro" id="IPR006068">
    <property type="entry name" value="ATPase_P-typ_cation-transptr_C"/>
</dbReference>
<dbReference type="PANTHER" id="PTHR43294">
    <property type="entry name" value="SODIUM/POTASSIUM-TRANSPORTING ATPASE SUBUNIT ALPHA"/>
    <property type="match status" value="1"/>
</dbReference>
<dbReference type="GO" id="GO:1990573">
    <property type="term" value="P:potassium ion import across plasma membrane"/>
    <property type="evidence" value="ECO:0007669"/>
    <property type="project" value="TreeGrafter"/>
</dbReference>
<dbReference type="Gene3D" id="1.20.1110.10">
    <property type="entry name" value="Calcium-transporting ATPase, transmembrane domain"/>
    <property type="match status" value="1"/>
</dbReference>
<dbReference type="GO" id="GO:0005391">
    <property type="term" value="F:P-type sodium:potassium-exchanging transporter activity"/>
    <property type="evidence" value="ECO:0007669"/>
    <property type="project" value="TreeGrafter"/>
</dbReference>
<dbReference type="Pfam" id="PF13246">
    <property type="entry name" value="Cation_ATPase"/>
    <property type="match status" value="1"/>
</dbReference>
<dbReference type="Proteomes" id="UP000614601">
    <property type="component" value="Unassembled WGS sequence"/>
</dbReference>
<keyword evidence="9" id="KW-1185">Reference proteome</keyword>
<feature type="transmembrane region" description="Helical" evidence="6">
    <location>
        <begin position="641"/>
        <end position="664"/>
    </location>
</feature>
<dbReference type="InterPro" id="IPR050510">
    <property type="entry name" value="Cation_transp_ATPase_P-type"/>
</dbReference>
<dbReference type="InterPro" id="IPR023214">
    <property type="entry name" value="HAD_sf"/>
</dbReference>
<evidence type="ECO:0000259" key="7">
    <source>
        <dbReference type="Pfam" id="PF00689"/>
    </source>
</evidence>
<reference evidence="8" key="1">
    <citation type="submission" date="2020-09" db="EMBL/GenBank/DDBJ databases">
        <authorList>
            <person name="Kikuchi T."/>
        </authorList>
    </citation>
    <scope>NUCLEOTIDE SEQUENCE</scope>
    <source>
        <strain evidence="8">SH1</strain>
    </source>
</reference>
<evidence type="ECO:0000256" key="1">
    <source>
        <dbReference type="ARBA" id="ARBA00004651"/>
    </source>
</evidence>
<dbReference type="GO" id="GO:0006883">
    <property type="term" value="P:intracellular sodium ion homeostasis"/>
    <property type="evidence" value="ECO:0007669"/>
    <property type="project" value="TreeGrafter"/>
</dbReference>
<dbReference type="GO" id="GO:0005886">
    <property type="term" value="C:plasma membrane"/>
    <property type="evidence" value="ECO:0007669"/>
    <property type="project" value="UniProtKB-SubCell"/>
</dbReference>
<accession>A0A811K890</accession>
<dbReference type="SUPFAM" id="SSF81665">
    <property type="entry name" value="Calcium ATPase, transmembrane domain M"/>
    <property type="match status" value="1"/>
</dbReference>
<dbReference type="GO" id="GO:0016887">
    <property type="term" value="F:ATP hydrolysis activity"/>
    <property type="evidence" value="ECO:0007669"/>
    <property type="project" value="InterPro"/>
</dbReference>
<name>A0A811K890_9BILA</name>
<keyword evidence="4 6" id="KW-1133">Transmembrane helix</keyword>
<dbReference type="OrthoDB" id="3352408at2759"/>